<dbReference type="PRINTS" id="PR00722">
    <property type="entry name" value="CHYMOTRYPSIN"/>
</dbReference>
<dbReference type="Gene3D" id="1.10.530.10">
    <property type="match status" value="1"/>
</dbReference>
<feature type="domain" description="Peptidase S1" evidence="9">
    <location>
        <begin position="153"/>
        <end position="430"/>
    </location>
</feature>
<dbReference type="SMART" id="SM00020">
    <property type="entry name" value="Tryp_SPc"/>
    <property type="match status" value="1"/>
</dbReference>
<dbReference type="GO" id="GO:0045087">
    <property type="term" value="P:innate immune response"/>
    <property type="evidence" value="ECO:0007669"/>
    <property type="project" value="UniProtKB-KW"/>
</dbReference>
<dbReference type="EMBL" id="UFQT01001105">
    <property type="protein sequence ID" value="SSX28942.1"/>
    <property type="molecule type" value="Genomic_DNA"/>
</dbReference>
<dbReference type="GO" id="GO:0004252">
    <property type="term" value="F:serine-type endopeptidase activity"/>
    <property type="evidence" value="ECO:0007669"/>
    <property type="project" value="InterPro"/>
</dbReference>
<proteinExistence type="inferred from homology"/>
<gene>
    <name evidence="10" type="primary">CSON000676</name>
</gene>
<dbReference type="CDD" id="cd00190">
    <property type="entry name" value="Tryp_SPc"/>
    <property type="match status" value="1"/>
</dbReference>
<dbReference type="PROSITE" id="PS00134">
    <property type="entry name" value="TRYPSIN_HIS"/>
    <property type="match status" value="1"/>
</dbReference>
<dbReference type="Gene3D" id="2.40.10.10">
    <property type="entry name" value="Trypsin-like serine proteases"/>
    <property type="match status" value="1"/>
</dbReference>
<keyword evidence="6" id="KW-1015">Disulfide bond</keyword>
<evidence type="ECO:0000256" key="6">
    <source>
        <dbReference type="ARBA" id="ARBA00023157"/>
    </source>
</evidence>
<dbReference type="InterPro" id="IPR043504">
    <property type="entry name" value="Peptidase_S1_PA_chymotrypsin"/>
</dbReference>
<evidence type="ECO:0000313" key="10">
    <source>
        <dbReference type="EMBL" id="SSX28942.1"/>
    </source>
</evidence>
<dbReference type="InterPro" id="IPR019799">
    <property type="entry name" value="Glyco_hydro_22_CS"/>
</dbReference>
<dbReference type="VEuPathDB" id="VectorBase:CSON000676"/>
<keyword evidence="4" id="KW-0732">Signal</keyword>
<dbReference type="FunFam" id="2.40.10.10:FF:000028">
    <property type="entry name" value="Serine protease easter"/>
    <property type="match status" value="1"/>
</dbReference>
<evidence type="ECO:0000256" key="7">
    <source>
        <dbReference type="ARBA" id="ARBA00023180"/>
    </source>
</evidence>
<keyword evidence="3" id="KW-0399">Innate immunity</keyword>
<dbReference type="InterPro" id="IPR023346">
    <property type="entry name" value="Lysozyme-like_dom_sf"/>
</dbReference>
<dbReference type="Pfam" id="PF00062">
    <property type="entry name" value="Lys"/>
    <property type="match status" value="1"/>
</dbReference>
<dbReference type="SUPFAM" id="SSF50494">
    <property type="entry name" value="Trypsin-like serine proteases"/>
    <property type="match status" value="1"/>
</dbReference>
<evidence type="ECO:0000256" key="4">
    <source>
        <dbReference type="ARBA" id="ARBA00022729"/>
    </source>
</evidence>
<dbReference type="Pfam" id="PF00089">
    <property type="entry name" value="Trypsin"/>
    <property type="match status" value="1"/>
</dbReference>
<dbReference type="InterPro" id="IPR009003">
    <property type="entry name" value="Peptidase_S1_PA"/>
</dbReference>
<comment type="similarity">
    <text evidence="8">Belongs to the peptidase S1 family. CLIP subfamily.</text>
</comment>
<dbReference type="PROSITE" id="PS50240">
    <property type="entry name" value="TRYPSIN_DOM"/>
    <property type="match status" value="1"/>
</dbReference>
<dbReference type="InterPro" id="IPR001314">
    <property type="entry name" value="Peptidase_S1A"/>
</dbReference>
<evidence type="ECO:0000259" key="9">
    <source>
        <dbReference type="PROSITE" id="PS50240"/>
    </source>
</evidence>
<reference evidence="10" key="1">
    <citation type="submission" date="2018-07" db="EMBL/GenBank/DDBJ databases">
        <authorList>
            <person name="Quirk P.G."/>
            <person name="Krulwich T.A."/>
        </authorList>
    </citation>
    <scope>NUCLEOTIDE SEQUENCE</scope>
</reference>
<dbReference type="InterPro" id="IPR018114">
    <property type="entry name" value="TRYPSIN_HIS"/>
</dbReference>
<comment type="subcellular location">
    <subcellularLocation>
        <location evidence="1">Secreted</location>
    </subcellularLocation>
</comment>
<dbReference type="PANTHER" id="PTHR24260">
    <property type="match status" value="1"/>
</dbReference>
<dbReference type="InterPro" id="IPR001254">
    <property type="entry name" value="Trypsin_dom"/>
</dbReference>
<dbReference type="GO" id="GO:0006508">
    <property type="term" value="P:proteolysis"/>
    <property type="evidence" value="ECO:0007669"/>
    <property type="project" value="InterPro"/>
</dbReference>
<evidence type="ECO:0000256" key="1">
    <source>
        <dbReference type="ARBA" id="ARBA00004613"/>
    </source>
</evidence>
<accession>A0A336MEX0</accession>
<dbReference type="InterPro" id="IPR001916">
    <property type="entry name" value="Glyco_hydro_22"/>
</dbReference>
<keyword evidence="7" id="KW-0325">Glycoprotein</keyword>
<organism evidence="10">
    <name type="scientific">Culicoides sonorensis</name>
    <name type="common">Biting midge</name>
    <dbReference type="NCBI Taxonomy" id="179676"/>
    <lineage>
        <taxon>Eukaryota</taxon>
        <taxon>Metazoa</taxon>
        <taxon>Ecdysozoa</taxon>
        <taxon>Arthropoda</taxon>
        <taxon>Hexapoda</taxon>
        <taxon>Insecta</taxon>
        <taxon>Pterygota</taxon>
        <taxon>Neoptera</taxon>
        <taxon>Endopterygota</taxon>
        <taxon>Diptera</taxon>
        <taxon>Nematocera</taxon>
        <taxon>Chironomoidea</taxon>
        <taxon>Ceratopogonidae</taxon>
        <taxon>Ceratopogoninae</taxon>
        <taxon>Culicoides</taxon>
        <taxon>Monoculicoides</taxon>
    </lineage>
</organism>
<dbReference type="PROSITE" id="PS51348">
    <property type="entry name" value="GLYCOSYL_HYDROL_F22_2"/>
    <property type="match status" value="1"/>
</dbReference>
<keyword evidence="2" id="KW-0964">Secreted</keyword>
<dbReference type="AlphaFoldDB" id="A0A336MEX0"/>
<evidence type="ECO:0000256" key="5">
    <source>
        <dbReference type="ARBA" id="ARBA00022859"/>
    </source>
</evidence>
<dbReference type="GO" id="GO:0005576">
    <property type="term" value="C:extracellular region"/>
    <property type="evidence" value="ECO:0007669"/>
    <property type="project" value="UniProtKB-SubCell"/>
</dbReference>
<protein>
    <submittedName>
        <fullName evidence="10">CSON000676 protein</fullName>
    </submittedName>
</protein>
<dbReference type="PROSITE" id="PS00128">
    <property type="entry name" value="GLYCOSYL_HYDROL_F22_1"/>
    <property type="match status" value="1"/>
</dbReference>
<dbReference type="InterPro" id="IPR051333">
    <property type="entry name" value="CLIP_Serine_Protease"/>
</dbReference>
<dbReference type="SMART" id="SM00263">
    <property type="entry name" value="LYZ1"/>
    <property type="match status" value="1"/>
</dbReference>
<name>A0A336MEX0_CULSO</name>
<dbReference type="PANTHER" id="PTHR24260:SF147">
    <property type="entry name" value="EG:BACR7A4.3 PROTEIN-RELATED"/>
    <property type="match status" value="1"/>
</dbReference>
<sequence length="431" mass="49308">MFSWDVSRELTELHKLSDEAASKLVCIAQGTNFDSNKKELEFTEEDAFGFRNYQCKYGLFRFSSEYWCSERSVGGLCNISCKSFLDDDLRDDLACVLEIQKNIAIYNSWGYDWPGKSKSECDSDQIILECENEKEKWRSTDDCLLKYPELPKIVWKDSGQNGVRALKHEFPHAAAIGWYESDTEIKWACGGSLITEDTILTAAHCTFSRQMDTPPNVVRLGDLNLVTDDDAMETQQYEIQSIIRHPDYRRHYNDIALLKLKSKVNITNFVLPGCLWPSHDIPSDIKLEACGFGQTEFGGDISSILNKVILTYLDTKNCENEYTETYFDQSHQFRYYKSLETNLSVCEEHYSREFDFKSMDSNKIICLTSFLTHVPHSYNIGIGSPIFSQITFNGKSVVILKGFALYNKNCGPVIATNVAAYKEWINEVAFS</sequence>
<evidence type="ECO:0000256" key="8">
    <source>
        <dbReference type="ARBA" id="ARBA00024195"/>
    </source>
</evidence>
<dbReference type="SUPFAM" id="SSF53955">
    <property type="entry name" value="Lysozyme-like"/>
    <property type="match status" value="1"/>
</dbReference>
<evidence type="ECO:0000256" key="3">
    <source>
        <dbReference type="ARBA" id="ARBA00022588"/>
    </source>
</evidence>
<evidence type="ECO:0000256" key="2">
    <source>
        <dbReference type="ARBA" id="ARBA00022525"/>
    </source>
</evidence>
<keyword evidence="5" id="KW-0391">Immunity</keyword>